<dbReference type="SUPFAM" id="SSF52075">
    <property type="entry name" value="Outer arm dynein light chain 1"/>
    <property type="match status" value="1"/>
</dbReference>
<evidence type="ECO:0000256" key="4">
    <source>
        <dbReference type="ARBA" id="ARBA00023069"/>
    </source>
</evidence>
<dbReference type="InterPro" id="IPR032675">
    <property type="entry name" value="LRR_dom_sf"/>
</dbReference>
<evidence type="ECO:0000313" key="7">
    <source>
        <dbReference type="EMBL" id="KAK7230995.1"/>
    </source>
</evidence>
<name>A0ABR1FHQ5_AURAN</name>
<organism evidence="7 8">
    <name type="scientific">Aureococcus anophagefferens</name>
    <name type="common">Harmful bloom alga</name>
    <dbReference type="NCBI Taxonomy" id="44056"/>
    <lineage>
        <taxon>Eukaryota</taxon>
        <taxon>Sar</taxon>
        <taxon>Stramenopiles</taxon>
        <taxon>Ochrophyta</taxon>
        <taxon>Pelagophyceae</taxon>
        <taxon>Pelagomonadales</taxon>
        <taxon>Pelagomonadaceae</taxon>
        <taxon>Aureococcus</taxon>
    </lineage>
</organism>
<dbReference type="Proteomes" id="UP001363151">
    <property type="component" value="Unassembled WGS sequence"/>
</dbReference>
<evidence type="ECO:0000256" key="5">
    <source>
        <dbReference type="ARBA" id="ARBA00023273"/>
    </source>
</evidence>
<accession>A0ABR1FHQ5</accession>
<comment type="subcellular location">
    <subcellularLocation>
        <location evidence="1">Cell projection</location>
        <location evidence="1">Cilium</location>
    </subcellularLocation>
</comment>
<evidence type="ECO:0000256" key="3">
    <source>
        <dbReference type="ARBA" id="ARBA00022737"/>
    </source>
</evidence>
<keyword evidence="2" id="KW-0433">Leucine-rich repeat</keyword>
<evidence type="ECO:0000313" key="8">
    <source>
        <dbReference type="Proteomes" id="UP001363151"/>
    </source>
</evidence>
<dbReference type="SMART" id="SM00365">
    <property type="entry name" value="LRR_SD22"/>
    <property type="match status" value="2"/>
</dbReference>
<proteinExistence type="predicted"/>
<keyword evidence="4" id="KW-0969">Cilium</keyword>
<feature type="region of interest" description="Disordered" evidence="6">
    <location>
        <begin position="288"/>
        <end position="335"/>
    </location>
</feature>
<keyword evidence="8" id="KW-1185">Reference proteome</keyword>
<keyword evidence="5" id="KW-0966">Cell projection</keyword>
<evidence type="ECO:0008006" key="9">
    <source>
        <dbReference type="Google" id="ProtNLM"/>
    </source>
</evidence>
<dbReference type="Gene3D" id="3.80.10.10">
    <property type="entry name" value="Ribonuclease Inhibitor"/>
    <property type="match status" value="1"/>
</dbReference>
<dbReference type="PANTHER" id="PTHR45973">
    <property type="entry name" value="PROTEIN PHOSPHATASE 1 REGULATORY SUBUNIT SDS22-RELATED"/>
    <property type="match status" value="1"/>
</dbReference>
<evidence type="ECO:0000256" key="1">
    <source>
        <dbReference type="ARBA" id="ARBA00004138"/>
    </source>
</evidence>
<dbReference type="InterPro" id="IPR050576">
    <property type="entry name" value="Cilia_flagella_integrity"/>
</dbReference>
<reference evidence="7 8" key="1">
    <citation type="submission" date="2024-03" db="EMBL/GenBank/DDBJ databases">
        <title>Aureococcus anophagefferens CCMP1851 and Kratosvirus quantuckense: Draft genome of a second virus-susceptible host strain in the model system.</title>
        <authorList>
            <person name="Chase E."/>
            <person name="Truchon A.R."/>
            <person name="Schepens W."/>
            <person name="Wilhelm S.W."/>
        </authorList>
    </citation>
    <scope>NUCLEOTIDE SEQUENCE [LARGE SCALE GENOMIC DNA]</scope>
    <source>
        <strain evidence="7 8">CCMP1851</strain>
    </source>
</reference>
<dbReference type="PROSITE" id="PS51450">
    <property type="entry name" value="LRR"/>
    <property type="match status" value="3"/>
</dbReference>
<dbReference type="PANTHER" id="PTHR45973:SF9">
    <property type="entry name" value="LEUCINE-RICH REPEAT-CONTAINING PROTEIN 46"/>
    <property type="match status" value="1"/>
</dbReference>
<keyword evidence="3" id="KW-0677">Repeat</keyword>
<sequence>MAAFGGDENPASAEMYGDFAGVEMTKKFMVDLCMKHDGYRTPHVNDKLYLHQQGFRCIEPSVMGLYTGVRSLWLQQNGLTKIQGLENCVEVKTLMLHENCIDELEGLETLVDLDSLNLSKNFLKRVEGLEACTKLQTLNVGFNNIGPEAFEIEHVLLLPALSTLDVQANGLADGEGVLAIFKQMPDLRVLYCQGNPFVKELRNYRKRMISEIKTLRYLDDRPVFEDERRRCEAWARGFAEGGTLDAANEAERAEIAQIRADKKAAEDKRVRDFENFIADARAAKAADDAAKGLSFSGDRIVDPNRPAGDENADPNGGGATARFDEATYVDADELD</sequence>
<comment type="caution">
    <text evidence="7">The sequence shown here is derived from an EMBL/GenBank/DDBJ whole genome shotgun (WGS) entry which is preliminary data.</text>
</comment>
<protein>
    <recommendedName>
        <fullName evidence="9">Dynein assembly factor 1, axonemal homolog</fullName>
    </recommendedName>
</protein>
<dbReference type="EMBL" id="JBBJCI010000421">
    <property type="protein sequence ID" value="KAK7230995.1"/>
    <property type="molecule type" value="Genomic_DNA"/>
</dbReference>
<evidence type="ECO:0000256" key="6">
    <source>
        <dbReference type="SAM" id="MobiDB-lite"/>
    </source>
</evidence>
<evidence type="ECO:0000256" key="2">
    <source>
        <dbReference type="ARBA" id="ARBA00022614"/>
    </source>
</evidence>
<gene>
    <name evidence="7" type="ORF">SO694_00077150</name>
</gene>
<dbReference type="InterPro" id="IPR001611">
    <property type="entry name" value="Leu-rich_rpt"/>
</dbReference>